<dbReference type="Gene3D" id="2.40.30.10">
    <property type="entry name" value="Translation factors"/>
    <property type="match status" value="1"/>
</dbReference>
<dbReference type="PROSITE" id="PS51085">
    <property type="entry name" value="2FE2S_FER_2"/>
    <property type="match status" value="1"/>
</dbReference>
<evidence type="ECO:0000256" key="3">
    <source>
        <dbReference type="ARBA" id="ARBA00022714"/>
    </source>
</evidence>
<dbReference type="PANTHER" id="PTHR47354">
    <property type="entry name" value="NADH OXIDOREDUCTASE HCR"/>
    <property type="match status" value="1"/>
</dbReference>
<dbReference type="InterPro" id="IPR017927">
    <property type="entry name" value="FAD-bd_FR_type"/>
</dbReference>
<keyword evidence="7" id="KW-0408">Iron</keyword>
<evidence type="ECO:0000256" key="5">
    <source>
        <dbReference type="ARBA" id="ARBA00022827"/>
    </source>
</evidence>
<evidence type="ECO:0000259" key="10">
    <source>
        <dbReference type="PROSITE" id="PS51384"/>
    </source>
</evidence>
<dbReference type="CDD" id="cd06214">
    <property type="entry name" value="PA_degradation_oxidoreductase_like"/>
    <property type="match status" value="1"/>
</dbReference>
<dbReference type="RefSeq" id="WP_089678914.1">
    <property type="nucleotide sequence ID" value="NZ_FNFO01000001.1"/>
</dbReference>
<dbReference type="InterPro" id="IPR006058">
    <property type="entry name" value="2Fe2S_fd_BS"/>
</dbReference>
<dbReference type="InterPro" id="IPR050415">
    <property type="entry name" value="MRET"/>
</dbReference>
<dbReference type="GO" id="GO:0016491">
    <property type="term" value="F:oxidoreductase activity"/>
    <property type="evidence" value="ECO:0007669"/>
    <property type="project" value="UniProtKB-KW"/>
</dbReference>
<dbReference type="Pfam" id="PF00111">
    <property type="entry name" value="Fer2"/>
    <property type="match status" value="1"/>
</dbReference>
<evidence type="ECO:0000313" key="12">
    <source>
        <dbReference type="Proteomes" id="UP000198510"/>
    </source>
</evidence>
<dbReference type="PRINTS" id="PR00371">
    <property type="entry name" value="FPNCR"/>
</dbReference>
<dbReference type="AlphaFoldDB" id="A0A1G8YHI7"/>
<dbReference type="CDD" id="cd00207">
    <property type="entry name" value="fer2"/>
    <property type="match status" value="1"/>
</dbReference>
<keyword evidence="3" id="KW-0001">2Fe-2S</keyword>
<reference evidence="11 12" key="1">
    <citation type="submission" date="2016-10" db="EMBL/GenBank/DDBJ databases">
        <authorList>
            <person name="de Groot N.N."/>
        </authorList>
    </citation>
    <scope>NUCLEOTIDE SEQUENCE [LARGE SCALE GENOMIC DNA]</scope>
    <source>
        <strain evidence="11 12">DSM 25186</strain>
    </source>
</reference>
<feature type="domain" description="2Fe-2S ferredoxin-type" evidence="9">
    <location>
        <begin position="263"/>
        <end position="352"/>
    </location>
</feature>
<dbReference type="SUPFAM" id="SSF63380">
    <property type="entry name" value="Riboflavin synthase domain-like"/>
    <property type="match status" value="1"/>
</dbReference>
<dbReference type="Proteomes" id="UP000198510">
    <property type="component" value="Unassembled WGS sequence"/>
</dbReference>
<name>A0A1G8YHI7_9BACT</name>
<dbReference type="Gene3D" id="3.40.50.80">
    <property type="entry name" value="Nucleotide-binding domain of ferredoxin-NADP reductase (FNR) module"/>
    <property type="match status" value="1"/>
</dbReference>
<keyword evidence="5" id="KW-0274">FAD</keyword>
<dbReference type="GO" id="GO:0051537">
    <property type="term" value="F:2 iron, 2 sulfur cluster binding"/>
    <property type="evidence" value="ECO:0007669"/>
    <property type="project" value="UniProtKB-KW"/>
</dbReference>
<gene>
    <name evidence="11" type="ORF">SAMN05421823_101658</name>
</gene>
<sequence length="352" mass="39242">MESLVRLKVTEILDETPDARTLRLLPESPTTLPYKAGQFLTFVFEVKGEKIRRSYSLSTAPGLDAHLAITFKKVPFGVVSHLLFEDVQVGDVLQALPPTGRFTLPAGSQPRDLVMIAAGSGITPLYSLLRTALAKEPQSRITLIYSNHNEQSTIFYESLQALARQHPDRLKIVFIFSDPADKTHGHHGHLNVFLLKKLLRTNVHFAKENAQFFLCGPFTFMRMCHMIIRVMGFREDHIHRENFVVVTEKKGIEKTLIQDKSDKTVAVTYRGKTDRVEVPYGKPILRAALDQGLTLPYSCLGGICSTCAAVCTSGRVEMSVNEVLTEKDLKEGWVLTCVGYPATPDVAVAFPE</sequence>
<evidence type="ECO:0000256" key="2">
    <source>
        <dbReference type="ARBA" id="ARBA00022630"/>
    </source>
</evidence>
<dbReference type="InterPro" id="IPR001709">
    <property type="entry name" value="Flavoprot_Pyr_Nucl_cyt_Rdtase"/>
</dbReference>
<dbReference type="EMBL" id="FNFO01000001">
    <property type="protein sequence ID" value="SDK01540.1"/>
    <property type="molecule type" value="Genomic_DNA"/>
</dbReference>
<comment type="cofactor">
    <cofactor evidence="1">
        <name>FAD</name>
        <dbReference type="ChEBI" id="CHEBI:57692"/>
    </cofactor>
</comment>
<dbReference type="Pfam" id="PF00970">
    <property type="entry name" value="FAD_binding_6"/>
    <property type="match status" value="1"/>
</dbReference>
<dbReference type="Gene3D" id="3.10.20.30">
    <property type="match status" value="1"/>
</dbReference>
<proteinExistence type="predicted"/>
<dbReference type="InterPro" id="IPR017938">
    <property type="entry name" value="Riboflavin_synthase-like_b-brl"/>
</dbReference>
<dbReference type="PRINTS" id="PR00406">
    <property type="entry name" value="CYTB5RDTASE"/>
</dbReference>
<protein>
    <submittedName>
        <fullName evidence="11">Ring-1,2-phenylacetyl-CoA epoxidase subunit PaaE</fullName>
    </submittedName>
</protein>
<evidence type="ECO:0000256" key="6">
    <source>
        <dbReference type="ARBA" id="ARBA00023002"/>
    </source>
</evidence>
<keyword evidence="8" id="KW-0411">Iron-sulfur</keyword>
<dbReference type="InterPro" id="IPR008333">
    <property type="entry name" value="Cbr1-like_FAD-bd_dom"/>
</dbReference>
<dbReference type="InterPro" id="IPR039261">
    <property type="entry name" value="FNR_nucleotide-bd"/>
</dbReference>
<dbReference type="InterPro" id="IPR036010">
    <property type="entry name" value="2Fe-2S_ferredoxin-like_sf"/>
</dbReference>
<organism evidence="11 12">
    <name type="scientific">Catalinimonas alkaloidigena</name>
    <dbReference type="NCBI Taxonomy" id="1075417"/>
    <lineage>
        <taxon>Bacteria</taxon>
        <taxon>Pseudomonadati</taxon>
        <taxon>Bacteroidota</taxon>
        <taxon>Cytophagia</taxon>
        <taxon>Cytophagales</taxon>
        <taxon>Catalimonadaceae</taxon>
        <taxon>Catalinimonas</taxon>
    </lineage>
</organism>
<keyword evidence="12" id="KW-1185">Reference proteome</keyword>
<evidence type="ECO:0000256" key="7">
    <source>
        <dbReference type="ARBA" id="ARBA00023004"/>
    </source>
</evidence>
<evidence type="ECO:0000256" key="4">
    <source>
        <dbReference type="ARBA" id="ARBA00022723"/>
    </source>
</evidence>
<dbReference type="PROSITE" id="PS51384">
    <property type="entry name" value="FAD_FR"/>
    <property type="match status" value="1"/>
</dbReference>
<dbReference type="SUPFAM" id="SSF54292">
    <property type="entry name" value="2Fe-2S ferredoxin-like"/>
    <property type="match status" value="1"/>
</dbReference>
<keyword evidence="2" id="KW-0285">Flavoprotein</keyword>
<dbReference type="InterPro" id="IPR001433">
    <property type="entry name" value="OxRdtase_FAD/NAD-bd"/>
</dbReference>
<dbReference type="PROSITE" id="PS00197">
    <property type="entry name" value="2FE2S_FER_1"/>
    <property type="match status" value="1"/>
</dbReference>
<evidence type="ECO:0000256" key="1">
    <source>
        <dbReference type="ARBA" id="ARBA00001974"/>
    </source>
</evidence>
<feature type="domain" description="FAD-binding FR-type" evidence="10">
    <location>
        <begin position="2"/>
        <end position="105"/>
    </location>
</feature>
<accession>A0A1G8YHI7</accession>
<dbReference type="Pfam" id="PF00175">
    <property type="entry name" value="NAD_binding_1"/>
    <property type="match status" value="1"/>
</dbReference>
<dbReference type="SUPFAM" id="SSF52343">
    <property type="entry name" value="Ferredoxin reductase-like, C-terminal NADP-linked domain"/>
    <property type="match status" value="1"/>
</dbReference>
<dbReference type="STRING" id="1075417.SAMN05421823_101658"/>
<dbReference type="InterPro" id="IPR001041">
    <property type="entry name" value="2Fe-2S_ferredoxin-type"/>
</dbReference>
<dbReference type="OrthoDB" id="9789468at2"/>
<evidence type="ECO:0000256" key="8">
    <source>
        <dbReference type="ARBA" id="ARBA00023014"/>
    </source>
</evidence>
<evidence type="ECO:0000259" key="9">
    <source>
        <dbReference type="PROSITE" id="PS51085"/>
    </source>
</evidence>
<dbReference type="GO" id="GO:0050660">
    <property type="term" value="F:flavin adenine dinucleotide binding"/>
    <property type="evidence" value="ECO:0007669"/>
    <property type="project" value="TreeGrafter"/>
</dbReference>
<dbReference type="PANTHER" id="PTHR47354:SF8">
    <property type="entry name" value="1,2-PHENYLACETYL-COA EPOXIDASE, SUBUNIT E"/>
    <property type="match status" value="1"/>
</dbReference>
<keyword evidence="4" id="KW-0479">Metal-binding</keyword>
<dbReference type="InterPro" id="IPR012675">
    <property type="entry name" value="Beta-grasp_dom_sf"/>
</dbReference>
<evidence type="ECO:0000313" key="11">
    <source>
        <dbReference type="EMBL" id="SDK01540.1"/>
    </source>
</evidence>
<keyword evidence="6" id="KW-0560">Oxidoreductase</keyword>
<dbReference type="GO" id="GO:0046872">
    <property type="term" value="F:metal ion binding"/>
    <property type="evidence" value="ECO:0007669"/>
    <property type="project" value="UniProtKB-KW"/>
</dbReference>